<dbReference type="Proteomes" id="UP001201812">
    <property type="component" value="Unassembled WGS sequence"/>
</dbReference>
<feature type="signal peptide" evidence="1">
    <location>
        <begin position="1"/>
        <end position="19"/>
    </location>
</feature>
<comment type="caution">
    <text evidence="2">The sequence shown here is derived from an EMBL/GenBank/DDBJ whole genome shotgun (WGS) entry which is preliminary data.</text>
</comment>
<dbReference type="PANTHER" id="PTHR10504:SF131">
    <property type="entry name" value="BPI2 DOMAIN-CONTAINING PROTEIN"/>
    <property type="match status" value="1"/>
</dbReference>
<dbReference type="SUPFAM" id="SSF55394">
    <property type="entry name" value="Bactericidal permeability-increasing protein, BPI"/>
    <property type="match status" value="1"/>
</dbReference>
<proteinExistence type="predicted"/>
<dbReference type="PANTHER" id="PTHR10504">
    <property type="entry name" value="BACTERICIDAL PERMEABILITY-INCREASING BPI PROTEIN-RELATED"/>
    <property type="match status" value="1"/>
</dbReference>
<dbReference type="Gene3D" id="3.15.10.10">
    <property type="entry name" value="Bactericidal permeability-increasing protein, domain 1"/>
    <property type="match status" value="1"/>
</dbReference>
<dbReference type="GO" id="GO:0008289">
    <property type="term" value="F:lipid binding"/>
    <property type="evidence" value="ECO:0007669"/>
    <property type="project" value="InterPro"/>
</dbReference>
<reference evidence="2" key="1">
    <citation type="submission" date="2022-01" db="EMBL/GenBank/DDBJ databases">
        <title>Genome Sequence Resource for Two Populations of Ditylenchus destructor, the Migratory Endoparasitic Phytonematode.</title>
        <authorList>
            <person name="Zhang H."/>
            <person name="Lin R."/>
            <person name="Xie B."/>
        </authorList>
    </citation>
    <scope>NUCLEOTIDE SEQUENCE</scope>
    <source>
        <strain evidence="2">BazhouSP</strain>
    </source>
</reference>
<dbReference type="InterPro" id="IPR032942">
    <property type="entry name" value="BPI/LBP/Plunc"/>
</dbReference>
<dbReference type="InterPro" id="IPR017943">
    <property type="entry name" value="Bactericidal_perm-incr_a/b_dom"/>
</dbReference>
<organism evidence="2 3">
    <name type="scientific">Ditylenchus destructor</name>
    <dbReference type="NCBI Taxonomy" id="166010"/>
    <lineage>
        <taxon>Eukaryota</taxon>
        <taxon>Metazoa</taxon>
        <taxon>Ecdysozoa</taxon>
        <taxon>Nematoda</taxon>
        <taxon>Chromadorea</taxon>
        <taxon>Rhabditida</taxon>
        <taxon>Tylenchina</taxon>
        <taxon>Tylenchomorpha</taxon>
        <taxon>Sphaerularioidea</taxon>
        <taxon>Anguinidae</taxon>
        <taxon>Anguininae</taxon>
        <taxon>Ditylenchus</taxon>
    </lineage>
</organism>
<dbReference type="AlphaFoldDB" id="A0AAD4MTP3"/>
<gene>
    <name evidence="2" type="ORF">DdX_13606</name>
</gene>
<dbReference type="EMBL" id="JAKKPZ010000056">
    <property type="protein sequence ID" value="KAI1705468.1"/>
    <property type="molecule type" value="Genomic_DNA"/>
</dbReference>
<evidence type="ECO:0000256" key="1">
    <source>
        <dbReference type="SAM" id="SignalP"/>
    </source>
</evidence>
<keyword evidence="3" id="KW-1185">Reference proteome</keyword>
<keyword evidence="1" id="KW-0732">Signal</keyword>
<accession>A0AAD4MTP3</accession>
<sequence length="450" mass="50786">MMKNCVFFIALLCASKCSAGFQSGNKLDEESVPFDPELQSDEYGHTDPDYPGLMWRLQKRGFEECSRFATQVVSDKTQKLIQSIPEMKFDVDFIGTWTVTVRDIKIDDFAMPSGIVMSPMKNEGTEDLFNLRCDALSISGSASIHIQAPNWFPNVDGKVFLKTSKAALNMSFFFVKNANTTQPLSIDILSGPCSSSLGNWDITFDFDGFGGTILENVLVIANSIVRSRIEDFVKPQICEKLPGFVKSLVNNNLARLPLSISSNDLLAKMGITRYDGPPHTSILYFMKCKASVLFNLVMSIDFSVRNDTYYDDYDRVGQLDVEIYTVIRVDAVDTGFKVVKAFTIEFKLTEVDIGTGTGLNYTEKYLHSLETFAQPMFNKLLEEHLLNKHIDIPLSLAEDYVDLQATSFDIAEHGLQISADFRIKPIVATRYDEMENNTQQRFWHLTKYNS</sequence>
<evidence type="ECO:0000313" key="2">
    <source>
        <dbReference type="EMBL" id="KAI1705468.1"/>
    </source>
</evidence>
<evidence type="ECO:0000313" key="3">
    <source>
        <dbReference type="Proteomes" id="UP001201812"/>
    </source>
</evidence>
<evidence type="ECO:0008006" key="4">
    <source>
        <dbReference type="Google" id="ProtNLM"/>
    </source>
</evidence>
<feature type="chain" id="PRO_5041945847" description="Lipid-binding serum glycoprotein C-terminal domain-containing protein" evidence="1">
    <location>
        <begin position="20"/>
        <end position="450"/>
    </location>
</feature>
<protein>
    <recommendedName>
        <fullName evidence="4">Lipid-binding serum glycoprotein C-terminal domain-containing protein</fullName>
    </recommendedName>
</protein>
<name>A0AAD4MTP3_9BILA</name>